<dbReference type="OrthoDB" id="18190at2759"/>
<dbReference type="InterPro" id="IPR002110">
    <property type="entry name" value="Ankyrin_rpt"/>
</dbReference>
<dbReference type="InterPro" id="IPR036770">
    <property type="entry name" value="Ankyrin_rpt-contain_sf"/>
</dbReference>
<keyword evidence="2" id="KW-0040">ANK repeat</keyword>
<name>A0A1Y2BPF4_9FUNG</name>
<dbReference type="InterPro" id="IPR011989">
    <property type="entry name" value="ARM-like"/>
</dbReference>
<keyword evidence="5" id="KW-1185">Reference proteome</keyword>
<dbReference type="Pfam" id="PF12796">
    <property type="entry name" value="Ank_2"/>
    <property type="match status" value="3"/>
</dbReference>
<evidence type="ECO:0000256" key="2">
    <source>
        <dbReference type="ARBA" id="ARBA00023043"/>
    </source>
</evidence>
<dbReference type="AlphaFoldDB" id="A0A1Y2BPF4"/>
<dbReference type="Proteomes" id="UP000193642">
    <property type="component" value="Unassembled WGS sequence"/>
</dbReference>
<dbReference type="SUPFAM" id="SSF48403">
    <property type="entry name" value="Ankyrin repeat"/>
    <property type="match status" value="1"/>
</dbReference>
<dbReference type="Gene3D" id="1.25.10.10">
    <property type="entry name" value="Leucine-rich Repeat Variant"/>
    <property type="match status" value="1"/>
</dbReference>
<comment type="caution">
    <text evidence="4">The sequence shown here is derived from an EMBL/GenBank/DDBJ whole genome shotgun (WGS) entry which is preliminary data.</text>
</comment>
<dbReference type="EMBL" id="MCGO01000054">
    <property type="protein sequence ID" value="ORY36630.1"/>
    <property type="molecule type" value="Genomic_DNA"/>
</dbReference>
<gene>
    <name evidence="4" type="ORF">BCR33DRAFT_855085</name>
</gene>
<feature type="region of interest" description="Disordered" evidence="3">
    <location>
        <begin position="112"/>
        <end position="158"/>
    </location>
</feature>
<sequence length="1101" mass="121795">MPQVVKHQTGITSLPTEILFKIISLLPVDVCLQIIGSSCRTLSPLVLQSLHSARSHIKLQMAITYATSIYQYLSIRQLEGKRWLSLPVVYKFACYELLLTGDPHRAANMTIRASNDDDGESVLPTQEPEGHDGEVEWEEIDVEEDEDEDDEDEEVEDGYEVEMGEEDDDDLELLPNWPLTGPQSLQLAQVLSRNNSFDIGCSNQRLFRWAVESGHTKAVEFLLKDNRIDPAVYENDPIASATRMGHVEITRLLLADSRVDPAVKENTPIALACENGHAEVVRILLQDPRVDPCDDCNSALEAACEHGHLEVVKVLLHDRRVDPGFNDSMAFQLAVQYNHLEVTSLLMENKRVDPSCYDGQTLINAIRHRNTEMVKLLLSDSRMNPTASSRLRMHQLRVGGYEILSFDTALIEAASQGSVEIMKILLKHCRTGNSFDHALLAAVVNDFPEIVKILLEDGRADPGYQNSMALIQASLRADVDMVRLLMEDGRSDPSTNMQEAFVNACYINSREIAELLAKDRRVNPHTLWKCMANDRETSILINSITEMTSLAQSAALLSHTAIASPHPNERARGFELLGHLASTSTTSSSSTSTSTNWLVQTLSKEPLRPTTLPAHACGAFVHGAEDEYEVVRSAAVDAITEFALSSPAFTPLAIDFLVDMFNDEMPSVRLTAIKNLKRIGLSSSSSSSSNTTPPLSLSESQLITMLLSLDDVSQPMRFVGYSVLALFSVASKDALLLLLERLRRNLKRFSTVEGETNRILQCFKDVGARNSTLVAHSGLVEALLKLDTRFLAREIDLDSLEPDVVSVKCEERARFETTDYLSNISNTILLVSASLTTPPIATTLPHYTLQQSVFLCAKYPSCFPASSLSPSTTSPDILSFVRETSLQLTEDLNAFVDRKRWQDARQCIIRVQREMSRIKENSGAAEFMRDLTSILLTVLDAIQHKSSMDSIALDLQRLADKYMGITRSLQSALDLLKSCTTTPGFRFPSFQIPPSLLPFHASVTATITPGLPSNLDCAAYIPVPVRFQGTLKNWKGPATPIWLVVEMRDGRQESVDIDACCIDGAGIGGVGRFEFEKGLIVGDSTSLKCWAVQGSNVYTSQ</sequence>
<dbReference type="InterPro" id="IPR016024">
    <property type="entry name" value="ARM-type_fold"/>
</dbReference>
<evidence type="ECO:0000313" key="5">
    <source>
        <dbReference type="Proteomes" id="UP000193642"/>
    </source>
</evidence>
<reference evidence="4 5" key="1">
    <citation type="submission" date="2016-07" db="EMBL/GenBank/DDBJ databases">
        <title>Pervasive Adenine N6-methylation of Active Genes in Fungi.</title>
        <authorList>
            <consortium name="DOE Joint Genome Institute"/>
            <person name="Mondo S.J."/>
            <person name="Dannebaum R.O."/>
            <person name="Kuo R.C."/>
            <person name="Labutti K."/>
            <person name="Haridas S."/>
            <person name="Kuo A."/>
            <person name="Salamov A."/>
            <person name="Ahrendt S.R."/>
            <person name="Lipzen A."/>
            <person name="Sullivan W."/>
            <person name="Andreopoulos W.B."/>
            <person name="Clum A."/>
            <person name="Lindquist E."/>
            <person name="Daum C."/>
            <person name="Ramamoorthy G.K."/>
            <person name="Gryganskyi A."/>
            <person name="Culley D."/>
            <person name="Magnuson J.K."/>
            <person name="James T.Y."/>
            <person name="O'Malley M.A."/>
            <person name="Stajich J.E."/>
            <person name="Spatafora J.W."/>
            <person name="Visel A."/>
            <person name="Grigoriev I.V."/>
        </authorList>
    </citation>
    <scope>NUCLEOTIDE SEQUENCE [LARGE SCALE GENOMIC DNA]</scope>
    <source>
        <strain evidence="4 5">JEL800</strain>
    </source>
</reference>
<dbReference type="STRING" id="329046.A0A1Y2BPF4"/>
<protein>
    <submittedName>
        <fullName evidence="4">Ankyrin</fullName>
    </submittedName>
</protein>
<evidence type="ECO:0000313" key="4">
    <source>
        <dbReference type="EMBL" id="ORY36630.1"/>
    </source>
</evidence>
<dbReference type="PANTHER" id="PTHR24198">
    <property type="entry name" value="ANKYRIN REPEAT AND PROTEIN KINASE DOMAIN-CONTAINING PROTEIN"/>
    <property type="match status" value="1"/>
</dbReference>
<evidence type="ECO:0000256" key="1">
    <source>
        <dbReference type="ARBA" id="ARBA00022737"/>
    </source>
</evidence>
<feature type="compositionally biased region" description="Acidic residues" evidence="3">
    <location>
        <begin position="135"/>
        <end position="158"/>
    </location>
</feature>
<organism evidence="4 5">
    <name type="scientific">Rhizoclosmatium globosum</name>
    <dbReference type="NCBI Taxonomy" id="329046"/>
    <lineage>
        <taxon>Eukaryota</taxon>
        <taxon>Fungi</taxon>
        <taxon>Fungi incertae sedis</taxon>
        <taxon>Chytridiomycota</taxon>
        <taxon>Chytridiomycota incertae sedis</taxon>
        <taxon>Chytridiomycetes</taxon>
        <taxon>Chytridiales</taxon>
        <taxon>Chytriomycetaceae</taxon>
        <taxon>Rhizoclosmatium</taxon>
    </lineage>
</organism>
<evidence type="ECO:0000256" key="3">
    <source>
        <dbReference type="SAM" id="MobiDB-lite"/>
    </source>
</evidence>
<keyword evidence="1" id="KW-0677">Repeat</keyword>
<dbReference type="SUPFAM" id="SSF48371">
    <property type="entry name" value="ARM repeat"/>
    <property type="match status" value="1"/>
</dbReference>
<proteinExistence type="predicted"/>
<dbReference type="PANTHER" id="PTHR24198:SF165">
    <property type="entry name" value="ANKYRIN REPEAT-CONTAINING PROTEIN-RELATED"/>
    <property type="match status" value="1"/>
</dbReference>
<dbReference type="Gene3D" id="1.25.40.20">
    <property type="entry name" value="Ankyrin repeat-containing domain"/>
    <property type="match status" value="3"/>
</dbReference>
<dbReference type="SMART" id="SM00248">
    <property type="entry name" value="ANK"/>
    <property type="match status" value="9"/>
</dbReference>
<accession>A0A1Y2BPF4</accession>